<comment type="subcellular location">
    <subcellularLocation>
        <location evidence="1">Mitochondrion</location>
    </subcellularLocation>
</comment>
<evidence type="ECO:0000256" key="3">
    <source>
        <dbReference type="ARBA" id="ARBA00022692"/>
    </source>
</evidence>
<keyword evidence="5" id="KW-0472">Membrane</keyword>
<dbReference type="GO" id="GO:0016413">
    <property type="term" value="F:O-acetyltransferase activity"/>
    <property type="evidence" value="ECO:0007669"/>
    <property type="project" value="InterPro"/>
</dbReference>
<dbReference type="GO" id="GO:0005794">
    <property type="term" value="C:Golgi apparatus"/>
    <property type="evidence" value="ECO:0007669"/>
    <property type="project" value="TreeGrafter"/>
</dbReference>
<dbReference type="InterPro" id="IPR026057">
    <property type="entry name" value="TBL_C"/>
</dbReference>
<dbReference type="Pfam" id="PF13839">
    <property type="entry name" value="PC-Esterase"/>
    <property type="match status" value="1"/>
</dbReference>
<reference evidence="7 8" key="1">
    <citation type="submission" date="2018-04" db="EMBL/GenBank/DDBJ databases">
        <authorList>
            <person name="Vogel A."/>
        </authorList>
    </citation>
    <scope>NUCLEOTIDE SEQUENCE [LARGE SCALE GENOMIC DNA]</scope>
</reference>
<evidence type="ECO:0000313" key="7">
    <source>
        <dbReference type="EMBL" id="VFQ90620.1"/>
    </source>
</evidence>
<sequence length="301" mass="34114">MAAPTKITSTGNGNPMAAPYRGDSLSRGHYSSMLCLLQKTIPHNAKSLEQVGQKTVFTAKEYNATIEFYWMPLLLESNADNPGKHRVDDRIVRVGSIHKHAQHWKGVHILVLHSYLWWFKDEYFKILKGGSFEDEVKDVEEVLSKDAYRMGLQSMLEWVKKNVDLTETRVFFTGMSPTHGRSVEWGGERNGSCYNETSMVHDLNYEGPKSWKKTERWTHIYIQETMGAFESRTTCQSWALWTSVIGASFAYSTAKTPLKPSLRLIHARMHAQALTLAAISGAAVYHHFQNRGGDNPTRSGD</sequence>
<feature type="domain" description="HIG1" evidence="6">
    <location>
        <begin position="195"/>
        <end position="297"/>
    </location>
</feature>
<evidence type="ECO:0000256" key="1">
    <source>
        <dbReference type="ARBA" id="ARBA00004173"/>
    </source>
</evidence>
<keyword evidence="8" id="KW-1185">Reference proteome</keyword>
<accession>A0A484MP51</accession>
<dbReference type="EMBL" id="OOIL02004148">
    <property type="protein sequence ID" value="VFQ90620.1"/>
    <property type="molecule type" value="Genomic_DNA"/>
</dbReference>
<dbReference type="OrthoDB" id="630188at2759"/>
<keyword evidence="4" id="KW-1133">Transmembrane helix</keyword>
<keyword evidence="3" id="KW-0812">Transmembrane</keyword>
<dbReference type="AlphaFoldDB" id="A0A484MP51"/>
<evidence type="ECO:0000256" key="2">
    <source>
        <dbReference type="ARBA" id="ARBA00007727"/>
    </source>
</evidence>
<dbReference type="Pfam" id="PF04588">
    <property type="entry name" value="HIG_1_N"/>
    <property type="match status" value="1"/>
</dbReference>
<dbReference type="Proteomes" id="UP000595140">
    <property type="component" value="Unassembled WGS sequence"/>
</dbReference>
<dbReference type="PROSITE" id="PS51503">
    <property type="entry name" value="HIG1"/>
    <property type="match status" value="1"/>
</dbReference>
<dbReference type="InterPro" id="IPR029962">
    <property type="entry name" value="TBL"/>
</dbReference>
<dbReference type="InterPro" id="IPR007667">
    <property type="entry name" value="Hypoxia_induced_domain"/>
</dbReference>
<dbReference type="PANTHER" id="PTHR32285">
    <property type="entry name" value="PROTEIN TRICHOME BIREFRINGENCE-LIKE 9-RELATED"/>
    <property type="match status" value="1"/>
</dbReference>
<dbReference type="GO" id="GO:0005739">
    <property type="term" value="C:mitochondrion"/>
    <property type="evidence" value="ECO:0007669"/>
    <property type="project" value="UniProtKB-SubCell"/>
</dbReference>
<protein>
    <recommendedName>
        <fullName evidence="6">HIG1 domain-containing protein</fullName>
    </recommendedName>
</protein>
<organism evidence="7 8">
    <name type="scientific">Cuscuta campestris</name>
    <dbReference type="NCBI Taxonomy" id="132261"/>
    <lineage>
        <taxon>Eukaryota</taxon>
        <taxon>Viridiplantae</taxon>
        <taxon>Streptophyta</taxon>
        <taxon>Embryophyta</taxon>
        <taxon>Tracheophyta</taxon>
        <taxon>Spermatophyta</taxon>
        <taxon>Magnoliopsida</taxon>
        <taxon>eudicotyledons</taxon>
        <taxon>Gunneridae</taxon>
        <taxon>Pentapetalae</taxon>
        <taxon>asterids</taxon>
        <taxon>lamiids</taxon>
        <taxon>Solanales</taxon>
        <taxon>Convolvulaceae</taxon>
        <taxon>Cuscuteae</taxon>
        <taxon>Cuscuta</taxon>
        <taxon>Cuscuta subgen. Grammica</taxon>
        <taxon>Cuscuta sect. Cleistogrammica</taxon>
    </lineage>
</organism>
<proteinExistence type="inferred from homology"/>
<evidence type="ECO:0000313" key="8">
    <source>
        <dbReference type="Proteomes" id="UP000595140"/>
    </source>
</evidence>
<evidence type="ECO:0000259" key="6">
    <source>
        <dbReference type="PROSITE" id="PS51503"/>
    </source>
</evidence>
<evidence type="ECO:0000256" key="5">
    <source>
        <dbReference type="ARBA" id="ARBA00023136"/>
    </source>
</evidence>
<gene>
    <name evidence="7" type="ORF">CCAM_LOCUS32396</name>
</gene>
<comment type="similarity">
    <text evidence="2">Belongs to the PC-esterase family. TBL subfamily.</text>
</comment>
<evidence type="ECO:0000256" key="4">
    <source>
        <dbReference type="ARBA" id="ARBA00022989"/>
    </source>
</evidence>
<dbReference type="PANTHER" id="PTHR32285:SF62">
    <property type="entry name" value="PROTEIN TRICHOME BIREFRINGENCE-LIKE 33"/>
    <property type="match status" value="1"/>
</dbReference>
<name>A0A484MP51_9ASTE</name>